<evidence type="ECO:0000313" key="1">
    <source>
        <dbReference type="EMBL" id="XDG31279.1"/>
    </source>
</evidence>
<dbReference type="EMBL" id="PP947710">
    <property type="protein sequence ID" value="XDG31279.1"/>
    <property type="molecule type" value="Genomic_DNA"/>
</dbReference>
<protein>
    <submittedName>
        <fullName evidence="1">Uncharacterized protein</fullName>
    </submittedName>
</protein>
<sequence length="60" mass="5996">MVDFQTIGHLTVLQGVGKSVGHPESCTVPETSIAPSVGCAGCPDDALGSVKPKIVISGGF</sequence>
<proteinExistence type="predicted"/>
<accession>A0AB39AKU4</accession>
<name>A0AB39AKU4_9CAUD</name>
<reference evidence="1" key="1">
    <citation type="submission" date="2024-06" db="EMBL/GenBank/DDBJ databases">
        <title>The complete genome of Mycolicibacterium smegmatis phage.</title>
        <authorList>
            <person name="Zong M."/>
            <person name="Wu X."/>
            <person name="Feng Y."/>
        </authorList>
    </citation>
    <scope>NUCLEOTIDE SEQUENCE</scope>
</reference>
<organism evidence="1">
    <name type="scientific">Mycolicibacterium phage phi1_186018</name>
    <dbReference type="NCBI Taxonomy" id="3236641"/>
    <lineage>
        <taxon>Viruses</taxon>
        <taxon>Duplodnaviria</taxon>
        <taxon>Heunggongvirae</taxon>
        <taxon>Uroviricota</taxon>
        <taxon>Caudoviricetes</taxon>
        <taxon>Bclasvirinae</taxon>
        <taxon>Coopervirus</taxon>
    </lineage>
</organism>
<gene>
    <name evidence="1" type="ORF">NJGIMKJC_CDS0013</name>
</gene>